<feature type="compositionally biased region" description="Polar residues" evidence="2">
    <location>
        <begin position="77"/>
        <end position="87"/>
    </location>
</feature>
<proteinExistence type="predicted"/>
<evidence type="ECO:0000259" key="3">
    <source>
        <dbReference type="Pfam" id="PF04352"/>
    </source>
</evidence>
<feature type="domain" description="ProQ/FinO" evidence="3">
    <location>
        <begin position="17"/>
        <end position="80"/>
    </location>
</feature>
<evidence type="ECO:0000313" key="4">
    <source>
        <dbReference type="EMBL" id="TPF74557.1"/>
    </source>
</evidence>
<gene>
    <name evidence="4" type="ORF">FHY56_13895</name>
</gene>
<feature type="region of interest" description="Disordered" evidence="2">
    <location>
        <begin position="77"/>
        <end position="100"/>
    </location>
</feature>
<keyword evidence="1" id="KW-0694">RNA-binding</keyword>
<evidence type="ECO:0000256" key="2">
    <source>
        <dbReference type="SAM" id="MobiDB-lite"/>
    </source>
</evidence>
<dbReference type="Gene3D" id="1.10.1710.10">
    <property type="entry name" value="ProQ/FinO domain"/>
    <property type="match status" value="1"/>
</dbReference>
<dbReference type="Proteomes" id="UP000315388">
    <property type="component" value="Unassembled WGS sequence"/>
</dbReference>
<sequence length="100" mass="10976">MSLGRAPGFFISLNLLKPDASVTTLRRAIGAYVHSKRYYLSCSKAGAIRHHLDGNPIEPVSDTDRINTQESLAAFGQQTNQVLSSSTAPPPLWRHTTKEI</sequence>
<evidence type="ECO:0000313" key="5">
    <source>
        <dbReference type="Proteomes" id="UP000315388"/>
    </source>
</evidence>
<dbReference type="SUPFAM" id="SSF48657">
    <property type="entry name" value="FinO-like"/>
    <property type="match status" value="1"/>
</dbReference>
<dbReference type="RefSeq" id="WP_140905763.1">
    <property type="nucleotide sequence ID" value="NZ_JBHTMD010000001.1"/>
</dbReference>
<dbReference type="EMBL" id="VEWJ01000010">
    <property type="protein sequence ID" value="TPF74557.1"/>
    <property type="molecule type" value="Genomic_DNA"/>
</dbReference>
<name>A0A502BL59_9HYPH</name>
<dbReference type="Pfam" id="PF04352">
    <property type="entry name" value="ProQ"/>
    <property type="match status" value="1"/>
</dbReference>
<reference evidence="4 5" key="1">
    <citation type="journal article" date="2003" name="Int. J. Syst. Evol. Microbiol.">
        <title>Towards a standardized format for the description of a novel species (of an established genus): Ochrobactrum gallinifaecis sp. nov.</title>
        <authorList>
            <person name="Kampfer P."/>
            <person name="Buczolits S."/>
            <person name="Albrecht A."/>
            <person name="Busse H.J."/>
            <person name="Stackebrandt E."/>
        </authorList>
    </citation>
    <scope>NUCLEOTIDE SEQUENCE [LARGE SCALE GENOMIC DNA]</scope>
    <source>
        <strain evidence="4 5">ISO 196</strain>
    </source>
</reference>
<dbReference type="GO" id="GO:0003723">
    <property type="term" value="F:RNA binding"/>
    <property type="evidence" value="ECO:0007669"/>
    <property type="project" value="UniProtKB-KW"/>
</dbReference>
<dbReference type="OrthoDB" id="8303968at2"/>
<dbReference type="AlphaFoldDB" id="A0A502BL59"/>
<dbReference type="InterPro" id="IPR016103">
    <property type="entry name" value="ProQ/FinO"/>
</dbReference>
<evidence type="ECO:0000256" key="1">
    <source>
        <dbReference type="ARBA" id="ARBA00022884"/>
    </source>
</evidence>
<organism evidence="4 5">
    <name type="scientific">Brucella gallinifaecis</name>
    <dbReference type="NCBI Taxonomy" id="215590"/>
    <lineage>
        <taxon>Bacteria</taxon>
        <taxon>Pseudomonadati</taxon>
        <taxon>Pseudomonadota</taxon>
        <taxon>Alphaproteobacteria</taxon>
        <taxon>Hyphomicrobiales</taxon>
        <taxon>Brucellaceae</taxon>
        <taxon>Brucella/Ochrobactrum group</taxon>
        <taxon>Brucella</taxon>
    </lineage>
</organism>
<comment type="caution">
    <text evidence="4">The sequence shown here is derived from an EMBL/GenBank/DDBJ whole genome shotgun (WGS) entry which is preliminary data.</text>
</comment>
<dbReference type="InterPro" id="IPR036442">
    <property type="entry name" value="ProQ/FinO_sf"/>
</dbReference>
<protein>
    <recommendedName>
        <fullName evidence="3">ProQ/FinO domain-containing protein</fullName>
    </recommendedName>
</protein>
<keyword evidence="5" id="KW-1185">Reference proteome</keyword>
<accession>A0A502BL59</accession>